<dbReference type="AlphaFoldDB" id="A0A934X659"/>
<reference evidence="1 2" key="1">
    <citation type="submission" date="2020-10" db="EMBL/GenBank/DDBJ databases">
        <title>Connecting structure to function with the recovery of over 1000 high-quality activated sludge metagenome-assembled genomes encoding full-length rRNA genes using long-read sequencing.</title>
        <authorList>
            <person name="Singleton C.M."/>
            <person name="Petriglieri F."/>
            <person name="Kristensen J.M."/>
            <person name="Kirkegaard R.H."/>
            <person name="Michaelsen T.Y."/>
            <person name="Andersen M.H."/>
            <person name="Karst S.M."/>
            <person name="Dueholm M.S."/>
            <person name="Nielsen P.H."/>
            <person name="Albertsen M."/>
        </authorList>
    </citation>
    <scope>NUCLEOTIDE SEQUENCE [LARGE SCALE GENOMIC DNA]</scope>
    <source>
        <strain evidence="1">AalE_18-Q3-R2-46_BAT3C.188</strain>
    </source>
</reference>
<evidence type="ECO:0000313" key="2">
    <source>
        <dbReference type="Proteomes" id="UP000718281"/>
    </source>
</evidence>
<name>A0A934X659_9MICO</name>
<dbReference type="Proteomes" id="UP000718281">
    <property type="component" value="Unassembled WGS sequence"/>
</dbReference>
<evidence type="ECO:0000313" key="1">
    <source>
        <dbReference type="EMBL" id="MBK6301906.1"/>
    </source>
</evidence>
<organism evidence="1 2">
    <name type="scientific">Candidatus Phosphoribacter hodrii</name>
    <dbReference type="NCBI Taxonomy" id="2953743"/>
    <lineage>
        <taxon>Bacteria</taxon>
        <taxon>Bacillati</taxon>
        <taxon>Actinomycetota</taxon>
        <taxon>Actinomycetes</taxon>
        <taxon>Micrococcales</taxon>
        <taxon>Dermatophilaceae</taxon>
        <taxon>Candidatus Phosphoribacter</taxon>
    </lineage>
</organism>
<proteinExistence type="predicted"/>
<gene>
    <name evidence="1" type="ORF">IPF40_13005</name>
</gene>
<protein>
    <submittedName>
        <fullName evidence="1">Uncharacterized protein</fullName>
    </submittedName>
</protein>
<dbReference type="EMBL" id="JADIXZ010000006">
    <property type="protein sequence ID" value="MBK6301906.1"/>
    <property type="molecule type" value="Genomic_DNA"/>
</dbReference>
<accession>A0A934X659</accession>
<sequence length="530" mass="56895">MALELGVNLPVGADGSRSSTASAQTVLAASVAGVDDTLAADIMRARDWRHRYPEYFTRILVAEAQSGPAALQIARQGLAAARSHYVVVAADGTQEPLPSAVTRRGLDLRTVAVSGHDERVRELVVPHRGENLRGLALLRQLDDWVRRGIVEPTFADAVGAVVRNPDWLDLRGHTFALVGAGAQMGPFAQLVQWGARVAAIDLPRPDVWKRLLSVVRESAGTMYVPVHADHEDPVEADIPTRAGADLMTDVGPLVDWLAGLSGPMTVGNYGYADGVLFVRLSMAFDALLEGLRSRRDDLSVTYLATPSDVFLVPMNAVDMAQERHSRQSPLIVAGKVAHAMSAGRWFGPNYGRGGVIETPTERFGVVSAFIVAQGPNYAMAKRLQRWQMIATRADGILTSVHVAPPTRTSSVHSNPIMAERQRLTAYVGIETFDAPTTEAIAGAILVHDLHNPASPANPANPLGHPHEAFMFAANPGGRWRVPFDVGSTVPLLHEITGVRLRAGSLIRDLSAHVPGLDRLPGLGRLGTSTD</sequence>
<comment type="caution">
    <text evidence="1">The sequence shown here is derived from an EMBL/GenBank/DDBJ whole genome shotgun (WGS) entry which is preliminary data.</text>
</comment>